<sequence>MMLYFPPFTRISARIILIKNGGVKKKWTERDTVRVVELYEEEQVLWNENSDNSSSDSDVPAAPSPDIPAAASPDIPAAPSPDIPAAPSPDIPIAPSPDIPITPSPDIPIAPSPDILAEPSSDIPRPLPLPADLQTPSSSQQLNSEIFVKPQNTIK</sequence>
<dbReference type="Proteomes" id="UP000691718">
    <property type="component" value="Unassembled WGS sequence"/>
</dbReference>
<accession>A0A8S3YA83</accession>
<protein>
    <submittedName>
        <fullName evidence="2">(apollo) hypothetical protein</fullName>
    </submittedName>
</protein>
<name>A0A8S3YA83_PARAO</name>
<comment type="caution">
    <text evidence="2">The sequence shown here is derived from an EMBL/GenBank/DDBJ whole genome shotgun (WGS) entry which is preliminary data.</text>
</comment>
<reference evidence="2" key="1">
    <citation type="submission" date="2021-04" db="EMBL/GenBank/DDBJ databases">
        <authorList>
            <person name="Tunstrom K."/>
        </authorList>
    </citation>
    <scope>NUCLEOTIDE SEQUENCE</scope>
</reference>
<keyword evidence="3" id="KW-1185">Reference proteome</keyword>
<evidence type="ECO:0000256" key="1">
    <source>
        <dbReference type="SAM" id="MobiDB-lite"/>
    </source>
</evidence>
<evidence type="ECO:0000313" key="2">
    <source>
        <dbReference type="EMBL" id="CAG5053504.1"/>
    </source>
</evidence>
<feature type="compositionally biased region" description="Polar residues" evidence="1">
    <location>
        <begin position="134"/>
        <end position="155"/>
    </location>
</feature>
<dbReference type="EMBL" id="CAJQZP010001547">
    <property type="protein sequence ID" value="CAG5053504.1"/>
    <property type="molecule type" value="Genomic_DNA"/>
</dbReference>
<organism evidence="2 3">
    <name type="scientific">Parnassius apollo</name>
    <name type="common">Apollo butterfly</name>
    <name type="synonym">Papilio apollo</name>
    <dbReference type="NCBI Taxonomy" id="110799"/>
    <lineage>
        <taxon>Eukaryota</taxon>
        <taxon>Metazoa</taxon>
        <taxon>Ecdysozoa</taxon>
        <taxon>Arthropoda</taxon>
        <taxon>Hexapoda</taxon>
        <taxon>Insecta</taxon>
        <taxon>Pterygota</taxon>
        <taxon>Neoptera</taxon>
        <taxon>Endopterygota</taxon>
        <taxon>Lepidoptera</taxon>
        <taxon>Glossata</taxon>
        <taxon>Ditrysia</taxon>
        <taxon>Papilionoidea</taxon>
        <taxon>Papilionidae</taxon>
        <taxon>Parnassiinae</taxon>
        <taxon>Parnassini</taxon>
        <taxon>Parnassius</taxon>
        <taxon>Parnassius</taxon>
    </lineage>
</organism>
<feature type="region of interest" description="Disordered" evidence="1">
    <location>
        <begin position="45"/>
        <end position="155"/>
    </location>
</feature>
<dbReference type="AlphaFoldDB" id="A0A8S3YA83"/>
<gene>
    <name evidence="2" type="ORF">PAPOLLO_LOCUS25661</name>
</gene>
<proteinExistence type="predicted"/>
<feature type="compositionally biased region" description="Pro residues" evidence="1">
    <location>
        <begin position="76"/>
        <end position="111"/>
    </location>
</feature>
<evidence type="ECO:0000313" key="3">
    <source>
        <dbReference type="Proteomes" id="UP000691718"/>
    </source>
</evidence>